<dbReference type="EMBL" id="CP053021">
    <property type="protein sequence ID" value="QJR02261.1"/>
    <property type="molecule type" value="Genomic_DNA"/>
</dbReference>
<protein>
    <recommendedName>
        <fullName evidence="1">Plasmid pRiA4b Orf3-like domain-containing protein</fullName>
    </recommendedName>
</protein>
<name>A0A6M4G528_SPHYA</name>
<dbReference type="AlphaFoldDB" id="A0A6M4G528"/>
<evidence type="ECO:0000313" key="2">
    <source>
        <dbReference type="EMBL" id="QJR02261.1"/>
    </source>
</evidence>
<dbReference type="Gene3D" id="3.10.290.30">
    <property type="entry name" value="MM3350-like"/>
    <property type="match status" value="1"/>
</dbReference>
<reference evidence="2 3" key="1">
    <citation type="submission" date="2020-04" db="EMBL/GenBank/DDBJ databases">
        <title>The Whole Genome Analysis of High salt-tolerant Sphingobium yanoikuyae YC-XJ2 with Aryl organophosphorus flame retardants (aryl-OPFRs)-degrading capacity and characteristics of Related phosphotriesterase.</title>
        <authorList>
            <person name="Li X."/>
        </authorList>
    </citation>
    <scope>NUCLEOTIDE SEQUENCE [LARGE SCALE GENOMIC DNA]</scope>
    <source>
        <strain evidence="2 3">YC-XJ2</strain>
    </source>
</reference>
<feature type="domain" description="Plasmid pRiA4b Orf3-like" evidence="1">
    <location>
        <begin position="6"/>
        <end position="49"/>
    </location>
</feature>
<evidence type="ECO:0000313" key="3">
    <source>
        <dbReference type="Proteomes" id="UP000502611"/>
    </source>
</evidence>
<dbReference type="RefSeq" id="WP_010338734.1">
    <property type="nucleotide sequence ID" value="NZ_CP053021.1"/>
</dbReference>
<dbReference type="InterPro" id="IPR024047">
    <property type="entry name" value="MM3350-like_sf"/>
</dbReference>
<sequence length="55" mass="6487">MQLTGSLRMLHDVIQAAMGWQECHLWQFEAGDRLYDATDPHWLDYDLAAVQRRQV</sequence>
<organism evidence="2 3">
    <name type="scientific">Sphingobium yanoikuyae</name>
    <name type="common">Sphingomonas yanoikuyae</name>
    <dbReference type="NCBI Taxonomy" id="13690"/>
    <lineage>
        <taxon>Bacteria</taxon>
        <taxon>Pseudomonadati</taxon>
        <taxon>Pseudomonadota</taxon>
        <taxon>Alphaproteobacteria</taxon>
        <taxon>Sphingomonadales</taxon>
        <taxon>Sphingomonadaceae</taxon>
        <taxon>Sphingobium</taxon>
    </lineage>
</organism>
<dbReference type="SUPFAM" id="SSF159941">
    <property type="entry name" value="MM3350-like"/>
    <property type="match status" value="1"/>
</dbReference>
<evidence type="ECO:0000259" key="1">
    <source>
        <dbReference type="Pfam" id="PF07929"/>
    </source>
</evidence>
<dbReference type="Pfam" id="PF07929">
    <property type="entry name" value="PRiA4_ORF3"/>
    <property type="match status" value="1"/>
</dbReference>
<gene>
    <name evidence="2" type="ORF">HH800_08710</name>
</gene>
<dbReference type="InterPro" id="IPR012912">
    <property type="entry name" value="Plasmid_pRiA4b_Orf3-like"/>
</dbReference>
<proteinExistence type="predicted"/>
<accession>A0A6M4G528</accession>
<dbReference type="Proteomes" id="UP000502611">
    <property type="component" value="Chromosome"/>
</dbReference>